<evidence type="ECO:0000259" key="5">
    <source>
        <dbReference type="PROSITE" id="PS51782"/>
    </source>
</evidence>
<dbReference type="Gene3D" id="3.30.60.10">
    <property type="entry name" value="Endochitinase-like"/>
    <property type="match status" value="1"/>
</dbReference>
<dbReference type="CDD" id="cd00118">
    <property type="entry name" value="LysM"/>
    <property type="match status" value="1"/>
</dbReference>
<proteinExistence type="predicted"/>
<keyword evidence="4" id="KW-0732">Signal</keyword>
<dbReference type="InterPro" id="IPR053214">
    <property type="entry name" value="LysM12-like"/>
</dbReference>
<keyword evidence="2" id="KW-0843">Virulence</keyword>
<reference evidence="6" key="2">
    <citation type="journal article" date="2023" name="IMA Fungus">
        <title>Comparative genomic study of the Penicillium genus elucidates a diverse pangenome and 15 lateral gene transfer events.</title>
        <authorList>
            <person name="Petersen C."/>
            <person name="Sorensen T."/>
            <person name="Nielsen M.R."/>
            <person name="Sondergaard T.E."/>
            <person name="Sorensen J.L."/>
            <person name="Fitzpatrick D.A."/>
            <person name="Frisvad J.C."/>
            <person name="Nielsen K.L."/>
        </authorList>
    </citation>
    <scope>NUCLEOTIDE SEQUENCE</scope>
    <source>
        <strain evidence="6">IBT 20477</strain>
    </source>
</reference>
<dbReference type="SMART" id="SM00257">
    <property type="entry name" value="LysM"/>
    <property type="match status" value="1"/>
</dbReference>
<feature type="domain" description="LysM" evidence="5">
    <location>
        <begin position="41"/>
        <end position="89"/>
    </location>
</feature>
<dbReference type="OrthoDB" id="73875at2759"/>
<evidence type="ECO:0000256" key="1">
    <source>
        <dbReference type="ARBA" id="ARBA00022669"/>
    </source>
</evidence>
<evidence type="ECO:0000256" key="4">
    <source>
        <dbReference type="SAM" id="SignalP"/>
    </source>
</evidence>
<dbReference type="EMBL" id="JAPQKQ010000002">
    <property type="protein sequence ID" value="KAJ5208321.1"/>
    <property type="molecule type" value="Genomic_DNA"/>
</dbReference>
<gene>
    <name evidence="6" type="ORF">N7449_002700</name>
</gene>
<dbReference type="PANTHER" id="PTHR47700">
    <property type="entry name" value="V CHITINASE, PUTATIVE (AFU_ORTHOLOGUE AFUA_6G13720)-RELATED"/>
    <property type="match status" value="1"/>
</dbReference>
<keyword evidence="1" id="KW-0147">Chitin-binding</keyword>
<organism evidence="6 7">
    <name type="scientific">Penicillium cf. viridicatum</name>
    <dbReference type="NCBI Taxonomy" id="2972119"/>
    <lineage>
        <taxon>Eukaryota</taxon>
        <taxon>Fungi</taxon>
        <taxon>Dikarya</taxon>
        <taxon>Ascomycota</taxon>
        <taxon>Pezizomycotina</taxon>
        <taxon>Eurotiomycetes</taxon>
        <taxon>Eurotiomycetidae</taxon>
        <taxon>Eurotiales</taxon>
        <taxon>Aspergillaceae</taxon>
        <taxon>Penicillium</taxon>
    </lineage>
</organism>
<dbReference type="Gene3D" id="3.10.350.10">
    <property type="entry name" value="LysM domain"/>
    <property type="match status" value="1"/>
</dbReference>
<feature type="region of interest" description="Disordered" evidence="3">
    <location>
        <begin position="167"/>
        <end position="245"/>
    </location>
</feature>
<feature type="signal peptide" evidence="4">
    <location>
        <begin position="1"/>
        <end position="25"/>
    </location>
</feature>
<dbReference type="Proteomes" id="UP001150942">
    <property type="component" value="Unassembled WGS sequence"/>
</dbReference>
<keyword evidence="7" id="KW-1185">Reference proteome</keyword>
<dbReference type="InterPro" id="IPR036779">
    <property type="entry name" value="LysM_dom_sf"/>
</dbReference>
<dbReference type="PROSITE" id="PS51782">
    <property type="entry name" value="LYSM"/>
    <property type="match status" value="1"/>
</dbReference>
<dbReference type="SUPFAM" id="SSF54106">
    <property type="entry name" value="LysM domain"/>
    <property type="match status" value="1"/>
</dbReference>
<name>A0A9W9MVL8_9EURO</name>
<dbReference type="Pfam" id="PF00187">
    <property type="entry name" value="Chitin_bind_1"/>
    <property type="match status" value="1"/>
</dbReference>
<dbReference type="InterPro" id="IPR001002">
    <property type="entry name" value="Chitin-bd_1"/>
</dbReference>
<dbReference type="SUPFAM" id="SSF57016">
    <property type="entry name" value="Plant lectins/antimicrobial peptides"/>
    <property type="match status" value="1"/>
</dbReference>
<dbReference type="GO" id="GO:0008061">
    <property type="term" value="F:chitin binding"/>
    <property type="evidence" value="ECO:0007669"/>
    <property type="project" value="UniProtKB-KW"/>
</dbReference>
<dbReference type="InterPro" id="IPR036861">
    <property type="entry name" value="Endochitinase-like_sf"/>
</dbReference>
<reference evidence="6" key="1">
    <citation type="submission" date="2022-11" db="EMBL/GenBank/DDBJ databases">
        <authorList>
            <person name="Petersen C."/>
        </authorList>
    </citation>
    <scope>NUCLEOTIDE SEQUENCE</scope>
    <source>
        <strain evidence="6">IBT 20477</strain>
    </source>
</reference>
<evidence type="ECO:0000256" key="2">
    <source>
        <dbReference type="ARBA" id="ARBA00023026"/>
    </source>
</evidence>
<dbReference type="AlphaFoldDB" id="A0A9W9MVL8"/>
<dbReference type="InterPro" id="IPR018392">
    <property type="entry name" value="LysM"/>
</dbReference>
<dbReference type="PANTHER" id="PTHR47700:SF2">
    <property type="entry name" value="CHITINASE"/>
    <property type="match status" value="1"/>
</dbReference>
<accession>A0A9W9MVL8</accession>
<evidence type="ECO:0000313" key="6">
    <source>
        <dbReference type="EMBL" id="KAJ5208321.1"/>
    </source>
</evidence>
<dbReference type="Pfam" id="PF25139">
    <property type="entry name" value="LysM14_C"/>
    <property type="match status" value="1"/>
</dbReference>
<feature type="chain" id="PRO_5040773780" description="LysM domain-containing protein" evidence="4">
    <location>
        <begin position="26"/>
        <end position="374"/>
    </location>
</feature>
<dbReference type="InterPro" id="IPR057277">
    <property type="entry name" value="LysM_C"/>
</dbReference>
<evidence type="ECO:0000256" key="3">
    <source>
        <dbReference type="SAM" id="MobiDB-lite"/>
    </source>
</evidence>
<sequence>MGFFCLANFIPLIGILLVGPTATSGAAVAVAPQANSNGLCYKYVVQAGETCSVIAQAHSITTADIETYNARSWAWPRCGQISQGSFICLSSGEPPMPVALPNAVCGPQVPGTARPNSWSDLGSLNPCAANECCSSSGLCGTTSHFCTSAAHATTALLSISTSTHSATSKKTTTSTSTTKSIHPLVASSETSSTSKTKSTSTTKSVPTSTSTTTTTKTTSTHKTTTTSTKSSQTKAKTSTSTSTTKSTTINPWLLKMYTKKDCAGDYYILQGHNVGYSKTCVNLHGGLSSKYTETGVSCKWFTNRGKSTSDCDASTLERPQSWTVEAGICTVFDTKNCKSSPYSNAYTPELKAPCQNRGKFDTPKFLSMNCYTEG</sequence>
<protein>
    <recommendedName>
        <fullName evidence="5">LysM domain-containing protein</fullName>
    </recommendedName>
</protein>
<evidence type="ECO:0000313" key="7">
    <source>
        <dbReference type="Proteomes" id="UP001150942"/>
    </source>
</evidence>
<comment type="caution">
    <text evidence="6">The sequence shown here is derived from an EMBL/GenBank/DDBJ whole genome shotgun (WGS) entry which is preliminary data.</text>
</comment>